<dbReference type="GO" id="GO:0004707">
    <property type="term" value="F:MAP kinase activity"/>
    <property type="evidence" value="ECO:0007669"/>
    <property type="project" value="UniProtKB-EC"/>
</dbReference>
<dbReference type="InterPro" id="IPR003527">
    <property type="entry name" value="MAP_kinase_CS"/>
</dbReference>
<comment type="similarity">
    <text evidence="7">Belongs to the protein kinase superfamily. Ser/Thr protein kinase family. MAP kinase subfamily.</text>
</comment>
<dbReference type="FunFam" id="3.30.200.20:FF:000046">
    <property type="entry name" value="Mitogen-activated protein kinase"/>
    <property type="match status" value="1"/>
</dbReference>
<feature type="region of interest" description="Disordered" evidence="8">
    <location>
        <begin position="663"/>
        <end position="687"/>
    </location>
</feature>
<feature type="region of interest" description="Disordered" evidence="8">
    <location>
        <begin position="610"/>
        <end position="634"/>
    </location>
</feature>
<accession>A0A9W6X8L1</accession>
<organism evidence="11 12">
    <name type="scientific">Phytophthora lilii</name>
    <dbReference type="NCBI Taxonomy" id="2077276"/>
    <lineage>
        <taxon>Eukaryota</taxon>
        <taxon>Sar</taxon>
        <taxon>Stramenopiles</taxon>
        <taxon>Oomycota</taxon>
        <taxon>Peronosporomycetes</taxon>
        <taxon>Peronosporales</taxon>
        <taxon>Peronosporaceae</taxon>
        <taxon>Phytophthora</taxon>
    </lineage>
</organism>
<gene>
    <name evidence="11" type="ORF">Plil01_001435500</name>
</gene>
<dbReference type="InterPro" id="IPR008271">
    <property type="entry name" value="Ser/Thr_kinase_AS"/>
</dbReference>
<dbReference type="Gene3D" id="1.10.510.10">
    <property type="entry name" value="Transferase(Phosphotransferase) domain 1"/>
    <property type="match status" value="1"/>
</dbReference>
<keyword evidence="3 6" id="KW-0547">Nucleotide-binding</keyword>
<dbReference type="PROSITE" id="PS00108">
    <property type="entry name" value="PROTEIN_KINASE_ST"/>
    <property type="match status" value="1"/>
</dbReference>
<evidence type="ECO:0000256" key="8">
    <source>
        <dbReference type="SAM" id="MobiDB-lite"/>
    </source>
</evidence>
<dbReference type="CDD" id="cd00821">
    <property type="entry name" value="PH"/>
    <property type="match status" value="1"/>
</dbReference>
<dbReference type="Pfam" id="PF00069">
    <property type="entry name" value="Pkinase"/>
    <property type="match status" value="1"/>
</dbReference>
<dbReference type="InterPro" id="IPR001849">
    <property type="entry name" value="PH_domain"/>
</dbReference>
<proteinExistence type="inferred from homology"/>
<dbReference type="InterPro" id="IPR000719">
    <property type="entry name" value="Prot_kinase_dom"/>
</dbReference>
<feature type="region of interest" description="Disordered" evidence="8">
    <location>
        <begin position="65"/>
        <end position="89"/>
    </location>
</feature>
<dbReference type="InterPro" id="IPR011009">
    <property type="entry name" value="Kinase-like_dom_sf"/>
</dbReference>
<dbReference type="Pfam" id="PF00169">
    <property type="entry name" value="PH"/>
    <property type="match status" value="1"/>
</dbReference>
<dbReference type="PROSITE" id="PS50003">
    <property type="entry name" value="PH_DOMAIN"/>
    <property type="match status" value="1"/>
</dbReference>
<keyword evidence="1 7" id="KW-0723">Serine/threonine-protein kinase</keyword>
<sequence>MMRRRESNLTLDEEDDVAVEIEHIEQPWMALELFDTLWLNATQQVSSSCTFTKYKLRAATEEAKAARTQDTEADSSSNSELHAGTGAGTGNSFQEQFLKTVGKDLVVFPQKSGQENGPFVVLAYASVVDNYGLKTVLLVRMEQLHGSEQIGITVKNTDPVHRTRMAAFLGILQQRIQPGSAPKRPHPRMADTSKLFLEESDHEGTTDSDTSSVAPSTPPVRTPPSSSSASVETPPRRKISIQASAPVARPLTVPRPVERGRSHTIRYRTDRDISFEGYLSKKSDVLMSWKATYCVLEEDTLAYYETREDFISNTKLIGRIQLQSIEDEDMGKPNGFRVVAEGNHINHLSSRTAFEKEQWKRAISIAISKAPEVTRPYVAFASQPLEPHKFYRLLGALLRQEIGDFPLLFRSMHPDIVVTSNFPPIVPFWGQYRRYDGVLLFISTLLDSVTVDNFSLLEVIELVRGDADCVDETGAHHDALTPSPITVDSYVLSPKSADAPKSTPQSASTPSSQWTRRLVVTGKETYNLLNTDNRRVTQLFVHELWLDHKDRLVRWHLNGDAVALSVAFDDAPRGKNIRLVLPGEASAISHSIPPGTFYVQILQAQQLHISDGGSDAASKGNAQHSSSGPASKKGHPVYARCILEEGTHMEQTLRGLDMKEGEVVSDELASSSKNGSHKENRRPSKGTRFFRGLRRAAGISGERAVAKFGDPSGCVTNICKCMPVITPDGHHKAGTLNPDWSSNLRLEFPGCARGFTYFLKVEVFQSRFMLPDELLGVCKINVTPHLSLVNGSADAKANGALPRWHNLCDQYNDCKESWAPPTVFRGRIQLGIIFAPSVTSVENFPQSQGLRRMASDGRLVESRRGSADETLLQSLSSYNLREMIRSDKRASTGAFDIPTAGGGRYVSRQIRSRTDSSGKRGNGIVTASNVTADNKDNRELARLARNNHTFSGKTTTFDVPKKYQLIKVVGAGTYGEVVAASDIESGTTVAIKKVTNAFQDLPDTKRILRELCLLRQLSHPNLITLYDVPRPERLSYLEDIYLVTDLMETDLHRVIHSTQTLTDEHVAHFMRQILRALAYLHSANVLHRDLKPSNILVTSTCEAKICDLGLARYVDFSKANKIKGASPEDVFVELTEYVVTRWYRAPEILLDGCRYDKPSDLWSAGCILGELLGRKPLFPGSSTTNQLNKIFNVLGTPDITYIANIHKDAAQKWVHRQRRRSKIPFEELYPNANQQALDLLEKLLVYNPKKRITAVEALHHPYLREAFRSVMTDNIDGDESFFYDETEQTEDQFVGKIDDSNEYVPESKAAMQDAVFDQVCHFHPEAREYEEWLKKHDEKFCVDPKTGKLVPLKT</sequence>
<keyword evidence="7" id="KW-0460">Magnesium</keyword>
<evidence type="ECO:0000259" key="9">
    <source>
        <dbReference type="PROSITE" id="PS50003"/>
    </source>
</evidence>
<dbReference type="FunFam" id="2.30.29.30:FF:000492">
    <property type="entry name" value="Mitogen-activated protein kinase"/>
    <property type="match status" value="1"/>
</dbReference>
<feature type="binding site" evidence="6">
    <location>
        <position position="993"/>
    </location>
    <ligand>
        <name>ATP</name>
        <dbReference type="ChEBI" id="CHEBI:30616"/>
    </ligand>
</feature>
<evidence type="ECO:0000313" key="11">
    <source>
        <dbReference type="EMBL" id="GMF33668.1"/>
    </source>
</evidence>
<protein>
    <recommendedName>
        <fullName evidence="7">Mitogen-activated protein kinase</fullName>
        <ecNumber evidence="7">2.7.11.24</ecNumber>
    </recommendedName>
</protein>
<dbReference type="SUPFAM" id="SSF50729">
    <property type="entry name" value="PH domain-like"/>
    <property type="match status" value="1"/>
</dbReference>
<dbReference type="InterPro" id="IPR011993">
    <property type="entry name" value="PH-like_dom_sf"/>
</dbReference>
<dbReference type="Gene3D" id="3.30.200.20">
    <property type="entry name" value="Phosphorylase Kinase, domain 1"/>
    <property type="match status" value="1"/>
</dbReference>
<keyword evidence="5 6" id="KW-0067">ATP-binding</keyword>
<comment type="cofactor">
    <cofactor evidence="7">
        <name>Mg(2+)</name>
        <dbReference type="ChEBI" id="CHEBI:18420"/>
    </cofactor>
</comment>
<evidence type="ECO:0000256" key="4">
    <source>
        <dbReference type="ARBA" id="ARBA00022777"/>
    </source>
</evidence>
<feature type="region of interest" description="Disordered" evidence="8">
    <location>
        <begin position="199"/>
        <end position="240"/>
    </location>
</feature>
<dbReference type="GO" id="GO:0005524">
    <property type="term" value="F:ATP binding"/>
    <property type="evidence" value="ECO:0007669"/>
    <property type="project" value="UniProtKB-UniRule"/>
</dbReference>
<keyword evidence="2 7" id="KW-0808">Transferase</keyword>
<dbReference type="Gene3D" id="2.30.29.30">
    <property type="entry name" value="Pleckstrin-homology domain (PH domain)/Phosphotyrosine-binding domain (PTB)"/>
    <property type="match status" value="1"/>
</dbReference>
<dbReference type="EC" id="2.7.11.24" evidence="7"/>
<comment type="activity regulation">
    <text evidence="7">Activated by threonine and tyrosine phosphorylation.</text>
</comment>
<dbReference type="SMART" id="SM00233">
    <property type="entry name" value="PH"/>
    <property type="match status" value="1"/>
</dbReference>
<dbReference type="InterPro" id="IPR017441">
    <property type="entry name" value="Protein_kinase_ATP_BS"/>
</dbReference>
<dbReference type="PROSITE" id="PS00107">
    <property type="entry name" value="PROTEIN_KINASE_ATP"/>
    <property type="match status" value="1"/>
</dbReference>
<evidence type="ECO:0000256" key="2">
    <source>
        <dbReference type="ARBA" id="ARBA00022679"/>
    </source>
</evidence>
<evidence type="ECO:0000259" key="10">
    <source>
        <dbReference type="PROSITE" id="PS50011"/>
    </source>
</evidence>
<keyword evidence="12" id="KW-1185">Reference proteome</keyword>
<feature type="compositionally biased region" description="Polar residues" evidence="8">
    <location>
        <begin position="620"/>
        <end position="629"/>
    </location>
</feature>
<name>A0A9W6X8L1_9STRA</name>
<dbReference type="SUPFAM" id="SSF56112">
    <property type="entry name" value="Protein kinase-like (PK-like)"/>
    <property type="match status" value="1"/>
</dbReference>
<evidence type="ECO:0000256" key="1">
    <source>
        <dbReference type="ARBA" id="ARBA00022527"/>
    </source>
</evidence>
<evidence type="ECO:0000256" key="5">
    <source>
        <dbReference type="ARBA" id="ARBA00022840"/>
    </source>
</evidence>
<dbReference type="PROSITE" id="PS01351">
    <property type="entry name" value="MAPK"/>
    <property type="match status" value="1"/>
</dbReference>
<feature type="compositionally biased region" description="Low complexity" evidence="8">
    <location>
        <begin position="223"/>
        <end position="233"/>
    </location>
</feature>
<evidence type="ECO:0000256" key="7">
    <source>
        <dbReference type="RuleBase" id="RU361165"/>
    </source>
</evidence>
<dbReference type="OrthoDB" id="61479at2759"/>
<dbReference type="EMBL" id="BSXW01001104">
    <property type="protein sequence ID" value="GMF33668.1"/>
    <property type="molecule type" value="Genomic_DNA"/>
</dbReference>
<evidence type="ECO:0000256" key="3">
    <source>
        <dbReference type="ARBA" id="ARBA00022741"/>
    </source>
</evidence>
<comment type="catalytic activity">
    <reaction evidence="7">
        <text>L-threonyl-[protein] + ATP = O-phospho-L-threonyl-[protein] + ADP + H(+)</text>
        <dbReference type="Rhea" id="RHEA:46608"/>
        <dbReference type="Rhea" id="RHEA-COMP:11060"/>
        <dbReference type="Rhea" id="RHEA-COMP:11605"/>
        <dbReference type="ChEBI" id="CHEBI:15378"/>
        <dbReference type="ChEBI" id="CHEBI:30013"/>
        <dbReference type="ChEBI" id="CHEBI:30616"/>
        <dbReference type="ChEBI" id="CHEBI:61977"/>
        <dbReference type="ChEBI" id="CHEBI:456216"/>
        <dbReference type="EC" id="2.7.11.24"/>
    </reaction>
</comment>
<evidence type="ECO:0000256" key="6">
    <source>
        <dbReference type="PROSITE-ProRule" id="PRU10141"/>
    </source>
</evidence>
<dbReference type="PANTHER" id="PTHR24055">
    <property type="entry name" value="MITOGEN-ACTIVATED PROTEIN KINASE"/>
    <property type="match status" value="1"/>
</dbReference>
<dbReference type="CDD" id="cd07834">
    <property type="entry name" value="STKc_MAPK"/>
    <property type="match status" value="1"/>
</dbReference>
<dbReference type="SMART" id="SM00220">
    <property type="entry name" value="S_TKc"/>
    <property type="match status" value="1"/>
</dbReference>
<dbReference type="SUPFAM" id="SSF49562">
    <property type="entry name" value="C2 domain (Calcium/lipid-binding domain, CaLB)"/>
    <property type="match status" value="1"/>
</dbReference>
<dbReference type="Proteomes" id="UP001165083">
    <property type="component" value="Unassembled WGS sequence"/>
</dbReference>
<reference evidence="11" key="1">
    <citation type="submission" date="2023-04" db="EMBL/GenBank/DDBJ databases">
        <title>Phytophthora lilii NBRC 32176.</title>
        <authorList>
            <person name="Ichikawa N."/>
            <person name="Sato H."/>
            <person name="Tonouchi N."/>
        </authorList>
    </citation>
    <scope>NUCLEOTIDE SEQUENCE</scope>
    <source>
        <strain evidence="11">NBRC 32176</strain>
    </source>
</reference>
<comment type="caution">
    <text evidence="11">The sequence shown here is derived from an EMBL/GenBank/DDBJ whole genome shotgun (WGS) entry which is preliminary data.</text>
</comment>
<evidence type="ECO:0000313" key="12">
    <source>
        <dbReference type="Proteomes" id="UP001165083"/>
    </source>
</evidence>
<feature type="domain" description="Protein kinase" evidence="10">
    <location>
        <begin position="963"/>
        <end position="1263"/>
    </location>
</feature>
<keyword evidence="4 7" id="KW-0418">Kinase</keyword>
<feature type="domain" description="PH" evidence="9">
    <location>
        <begin position="272"/>
        <end position="368"/>
    </location>
</feature>
<dbReference type="InterPro" id="IPR050117">
    <property type="entry name" value="MAPK"/>
</dbReference>
<dbReference type="InterPro" id="IPR035892">
    <property type="entry name" value="C2_domain_sf"/>
</dbReference>
<dbReference type="PROSITE" id="PS50011">
    <property type="entry name" value="PROTEIN_KINASE_DOM"/>
    <property type="match status" value="1"/>
</dbReference>
<dbReference type="FunFam" id="1.10.510.10:FF:000439">
    <property type="entry name" value="Mitogen-activated protein kinase"/>
    <property type="match status" value="1"/>
</dbReference>